<feature type="compositionally biased region" description="Gly residues" evidence="1">
    <location>
        <begin position="65"/>
        <end position="86"/>
    </location>
</feature>
<dbReference type="EMBL" id="BMXI01000005">
    <property type="protein sequence ID" value="GHC49914.1"/>
    <property type="molecule type" value="Genomic_DNA"/>
</dbReference>
<protein>
    <submittedName>
        <fullName evidence="2">Uncharacterized protein</fullName>
    </submittedName>
</protein>
<keyword evidence="3" id="KW-1185">Reference proteome</keyword>
<reference evidence="2" key="2">
    <citation type="submission" date="2020-09" db="EMBL/GenBank/DDBJ databases">
        <authorList>
            <person name="Sun Q."/>
            <person name="Kim S."/>
        </authorList>
    </citation>
    <scope>NUCLEOTIDE SEQUENCE</scope>
    <source>
        <strain evidence="2">KCTC 12988</strain>
    </source>
</reference>
<gene>
    <name evidence="2" type="ORF">GCM10007100_14860</name>
</gene>
<feature type="compositionally biased region" description="Low complexity" evidence="1">
    <location>
        <begin position="32"/>
        <end position="45"/>
    </location>
</feature>
<evidence type="ECO:0000256" key="1">
    <source>
        <dbReference type="SAM" id="MobiDB-lite"/>
    </source>
</evidence>
<feature type="region of interest" description="Disordered" evidence="1">
    <location>
        <begin position="21"/>
        <end position="103"/>
    </location>
</feature>
<accession>A0A918TIS1</accession>
<proteinExistence type="predicted"/>
<evidence type="ECO:0000313" key="3">
    <source>
        <dbReference type="Proteomes" id="UP000644507"/>
    </source>
</evidence>
<sequence length="172" mass="17564">MAGALLGAVSCTPVGGAYGGAGAGSTPGMATVRSGSTPVSSVGSGQRATSEELRELREQRAELSGGNGGTSGAGMFGGGGSAGGATGEQTMAQAGAEAQDLPPLPPMNIDYRYAMPVPSRKGWVFNPYTNRPVDVRGVESGRLIYDERDPANRNPDGTLLPVDQMPHKFRVP</sequence>
<feature type="compositionally biased region" description="Basic and acidic residues" evidence="1">
    <location>
        <begin position="49"/>
        <end position="61"/>
    </location>
</feature>
<organism evidence="2 3">
    <name type="scientific">Roseibacillus persicicus</name>
    <dbReference type="NCBI Taxonomy" id="454148"/>
    <lineage>
        <taxon>Bacteria</taxon>
        <taxon>Pseudomonadati</taxon>
        <taxon>Verrucomicrobiota</taxon>
        <taxon>Verrucomicrobiia</taxon>
        <taxon>Verrucomicrobiales</taxon>
        <taxon>Verrucomicrobiaceae</taxon>
        <taxon>Roseibacillus</taxon>
    </lineage>
</organism>
<dbReference type="AlphaFoldDB" id="A0A918TIS1"/>
<evidence type="ECO:0000313" key="2">
    <source>
        <dbReference type="EMBL" id="GHC49914.1"/>
    </source>
</evidence>
<name>A0A918TIS1_9BACT</name>
<dbReference type="Proteomes" id="UP000644507">
    <property type="component" value="Unassembled WGS sequence"/>
</dbReference>
<reference evidence="2" key="1">
    <citation type="journal article" date="2014" name="Int. J. Syst. Evol. Microbiol.">
        <title>Complete genome sequence of Corynebacterium casei LMG S-19264T (=DSM 44701T), isolated from a smear-ripened cheese.</title>
        <authorList>
            <consortium name="US DOE Joint Genome Institute (JGI-PGF)"/>
            <person name="Walter F."/>
            <person name="Albersmeier A."/>
            <person name="Kalinowski J."/>
            <person name="Ruckert C."/>
        </authorList>
    </citation>
    <scope>NUCLEOTIDE SEQUENCE</scope>
    <source>
        <strain evidence="2">KCTC 12988</strain>
    </source>
</reference>
<comment type="caution">
    <text evidence="2">The sequence shown here is derived from an EMBL/GenBank/DDBJ whole genome shotgun (WGS) entry which is preliminary data.</text>
</comment>
<feature type="region of interest" description="Disordered" evidence="1">
    <location>
        <begin position="147"/>
        <end position="172"/>
    </location>
</feature>